<dbReference type="Proteomes" id="UP000092555">
    <property type="component" value="Unassembled WGS sequence"/>
</dbReference>
<dbReference type="InterPro" id="IPR051299">
    <property type="entry name" value="AB_hydrolase_lip/est"/>
</dbReference>
<evidence type="ECO:0000313" key="7">
    <source>
        <dbReference type="Proteomes" id="UP000092555"/>
    </source>
</evidence>
<dbReference type="CDD" id="cd00519">
    <property type="entry name" value="Lipase_3"/>
    <property type="match status" value="1"/>
</dbReference>
<organism evidence="6 7">
    <name type="scientific">Metschnikowia bicuspidata var. bicuspidata NRRL YB-4993</name>
    <dbReference type="NCBI Taxonomy" id="869754"/>
    <lineage>
        <taxon>Eukaryota</taxon>
        <taxon>Fungi</taxon>
        <taxon>Dikarya</taxon>
        <taxon>Ascomycota</taxon>
        <taxon>Saccharomycotina</taxon>
        <taxon>Pichiomycetes</taxon>
        <taxon>Metschnikowiaceae</taxon>
        <taxon>Metschnikowia</taxon>
    </lineage>
</organism>
<dbReference type="EMBL" id="LXTC01000008">
    <property type="protein sequence ID" value="OBA19038.1"/>
    <property type="molecule type" value="Genomic_DNA"/>
</dbReference>
<accession>A0A1A0H539</accession>
<keyword evidence="4" id="KW-1133">Transmembrane helix</keyword>
<dbReference type="InterPro" id="IPR029058">
    <property type="entry name" value="AB_hydrolase_fold"/>
</dbReference>
<keyword evidence="4" id="KW-0472">Membrane</keyword>
<evidence type="ECO:0000256" key="4">
    <source>
        <dbReference type="SAM" id="Phobius"/>
    </source>
</evidence>
<dbReference type="Pfam" id="PF01764">
    <property type="entry name" value="Lipase_3"/>
    <property type="match status" value="1"/>
</dbReference>
<dbReference type="InterPro" id="IPR002921">
    <property type="entry name" value="Fungal_lipase-type"/>
</dbReference>
<keyword evidence="2" id="KW-0732">Signal</keyword>
<reference evidence="6 7" key="1">
    <citation type="submission" date="2016-05" db="EMBL/GenBank/DDBJ databases">
        <title>Comparative genomics of biotechnologically important yeasts.</title>
        <authorList>
            <consortium name="DOE Joint Genome Institute"/>
            <person name="Riley R."/>
            <person name="Haridas S."/>
            <person name="Wolfe K.H."/>
            <person name="Lopes M.R."/>
            <person name="Hittinger C.T."/>
            <person name="Goker M."/>
            <person name="Salamov A."/>
            <person name="Wisecaver J."/>
            <person name="Long T.M."/>
            <person name="Aerts A.L."/>
            <person name="Barry K."/>
            <person name="Choi C."/>
            <person name="Clum A."/>
            <person name="Coughlan A.Y."/>
            <person name="Deshpande S."/>
            <person name="Douglass A.P."/>
            <person name="Hanson S.J."/>
            <person name="Klenk H.-P."/>
            <person name="LaButti K."/>
            <person name="Lapidus A."/>
            <person name="Lindquist E."/>
            <person name="Lipzen A."/>
            <person name="Meier-kolthoff J.P."/>
            <person name="Ohm R.A."/>
            <person name="Otillar R.P."/>
            <person name="Pangilinan J."/>
            <person name="Peng Y."/>
            <person name="Rokas A."/>
            <person name="Rosa C.A."/>
            <person name="Scheuner C."/>
            <person name="Sibirny A.A."/>
            <person name="Slot J.C."/>
            <person name="Stielow J.B."/>
            <person name="Sun H."/>
            <person name="Kurtzman C.P."/>
            <person name="Blackwell M."/>
            <person name="Grigoriev I.V."/>
            <person name="Jeffries T.W."/>
        </authorList>
    </citation>
    <scope>NUCLEOTIDE SEQUENCE [LARGE SCALE GENOMIC DNA]</scope>
    <source>
        <strain evidence="6 7">NRRL YB-4993</strain>
    </source>
</reference>
<dbReference type="Gene3D" id="3.40.50.1820">
    <property type="entry name" value="alpha/beta hydrolase"/>
    <property type="match status" value="1"/>
</dbReference>
<evidence type="ECO:0000259" key="5">
    <source>
        <dbReference type="Pfam" id="PF01764"/>
    </source>
</evidence>
<dbReference type="STRING" id="869754.A0A1A0H539"/>
<evidence type="ECO:0000256" key="2">
    <source>
        <dbReference type="ARBA" id="ARBA00022729"/>
    </source>
</evidence>
<sequence>MKVYENLGTYAALIDISYCIDTYHQIEEPFQCDLCGSFESNMSLVSQWYFDDSVCGYISTTFWNIFDYDDSGNSVNRKTIIVSLRGTRSLHDTITDLKVDLVKYENIGQNLLLCGPDCRVHEGFWRYYKSTLEVMESKLKSEIEMSFLNYEIIFIGHSLGGSVALLLAIHFLDMGFSNLTLVTMGQPLIGNKEFTTWADEVLGSSFPVAHNSYARKYIRVIRKGDIVTTVPRSGLLFERYCSFENQIYINATADTVIPSPEEVVDCFSGENPTCIARDFALPFAPLTDFYHNHNTYFRHMGLCGIHI</sequence>
<dbReference type="GO" id="GO:0006629">
    <property type="term" value="P:lipid metabolic process"/>
    <property type="evidence" value="ECO:0007669"/>
    <property type="project" value="InterPro"/>
</dbReference>
<comment type="caution">
    <text evidence="6">The sequence shown here is derived from an EMBL/GenBank/DDBJ whole genome shotgun (WGS) entry which is preliminary data.</text>
</comment>
<feature type="transmembrane region" description="Helical" evidence="4">
    <location>
        <begin position="147"/>
        <end position="172"/>
    </location>
</feature>
<dbReference type="RefSeq" id="XP_018709573.1">
    <property type="nucleotide sequence ID" value="XM_018859156.1"/>
</dbReference>
<keyword evidence="7" id="KW-1185">Reference proteome</keyword>
<proteinExistence type="predicted"/>
<dbReference type="PANTHER" id="PTHR46640">
    <property type="entry name" value="TRIACYLGLYCEROL LIPASE, PUTATIVE (AFU_ORTHOLOGUE AFUA_6G06510)-RELATED"/>
    <property type="match status" value="1"/>
</dbReference>
<keyword evidence="4" id="KW-0812">Transmembrane</keyword>
<dbReference type="GeneID" id="30032132"/>
<evidence type="ECO:0000256" key="3">
    <source>
        <dbReference type="ARBA" id="ARBA00022801"/>
    </source>
</evidence>
<feature type="domain" description="Fungal lipase-type" evidence="5">
    <location>
        <begin position="81"/>
        <end position="232"/>
    </location>
</feature>
<name>A0A1A0H539_9ASCO</name>
<dbReference type="SUPFAM" id="SSF53474">
    <property type="entry name" value="alpha/beta-Hydrolases"/>
    <property type="match status" value="1"/>
</dbReference>
<gene>
    <name evidence="6" type="ORF">METBIDRAFT_79996</name>
</gene>
<dbReference type="PANTHER" id="PTHR46640:SF1">
    <property type="entry name" value="FUNGAL LIPASE-LIKE DOMAIN-CONTAINING PROTEIN-RELATED"/>
    <property type="match status" value="1"/>
</dbReference>
<protein>
    <recommendedName>
        <fullName evidence="1">triacylglycerol lipase</fullName>
        <ecNumber evidence="1">3.1.1.3</ecNumber>
    </recommendedName>
</protein>
<evidence type="ECO:0000313" key="6">
    <source>
        <dbReference type="EMBL" id="OBA19038.1"/>
    </source>
</evidence>
<dbReference type="GO" id="GO:0004806">
    <property type="term" value="F:triacylglycerol lipase activity"/>
    <property type="evidence" value="ECO:0007669"/>
    <property type="project" value="UniProtKB-EC"/>
</dbReference>
<dbReference type="EC" id="3.1.1.3" evidence="1"/>
<dbReference type="OrthoDB" id="438440at2759"/>
<dbReference type="AlphaFoldDB" id="A0A1A0H539"/>
<evidence type="ECO:0000256" key="1">
    <source>
        <dbReference type="ARBA" id="ARBA00013279"/>
    </source>
</evidence>
<keyword evidence="3 6" id="KW-0378">Hydrolase</keyword>